<protein>
    <recommendedName>
        <fullName evidence="3">DUF2190 family protein</fullName>
    </recommendedName>
</protein>
<name>A0A1G7K6W5_RHOCA</name>
<accession>A0A1G7K6W5</accession>
<evidence type="ECO:0000313" key="1">
    <source>
        <dbReference type="EMBL" id="SDF32973.1"/>
    </source>
</evidence>
<dbReference type="EMBL" id="FNAY01000009">
    <property type="protein sequence ID" value="SDF32973.1"/>
    <property type="molecule type" value="Genomic_DNA"/>
</dbReference>
<sequence>MVALSAERNTARRMGDTRNEPLAASVKVWKGGIVMRNSAGYLTKGATVTGAFGVGRAEATVDNSAGVAGALSIDYRPGTFRFANFATDLITQADVGKLCYIVDDQTVAKTDGTGTRSRAGIVEGIESSSVWVRFDEAVTRGM</sequence>
<gene>
    <name evidence="1" type="ORF">SAMN04244550_02076</name>
</gene>
<organism evidence="1 2">
    <name type="scientific">Rhodobacter capsulatus</name>
    <name type="common">Rhodopseudomonas capsulata</name>
    <dbReference type="NCBI Taxonomy" id="1061"/>
    <lineage>
        <taxon>Bacteria</taxon>
        <taxon>Pseudomonadati</taxon>
        <taxon>Pseudomonadota</taxon>
        <taxon>Alphaproteobacteria</taxon>
        <taxon>Rhodobacterales</taxon>
        <taxon>Rhodobacter group</taxon>
        <taxon>Rhodobacter</taxon>
    </lineage>
</organism>
<dbReference type="AlphaFoldDB" id="A0A1G7K6W5"/>
<dbReference type="Proteomes" id="UP000183812">
    <property type="component" value="Unassembled WGS sequence"/>
</dbReference>
<dbReference type="RefSeq" id="WP_074554056.1">
    <property type="nucleotide sequence ID" value="NZ_CP119563.1"/>
</dbReference>
<evidence type="ECO:0000313" key="2">
    <source>
        <dbReference type="Proteomes" id="UP000183812"/>
    </source>
</evidence>
<dbReference type="OrthoDB" id="2059848at2"/>
<reference evidence="1 2" key="1">
    <citation type="submission" date="2016-10" db="EMBL/GenBank/DDBJ databases">
        <authorList>
            <person name="de Groot N.N."/>
        </authorList>
    </citation>
    <scope>NUCLEOTIDE SEQUENCE [LARGE SCALE GENOMIC DNA]</scope>
    <source>
        <strain evidence="2">DSM 938 / 37b4</strain>
    </source>
</reference>
<proteinExistence type="predicted"/>
<evidence type="ECO:0008006" key="3">
    <source>
        <dbReference type="Google" id="ProtNLM"/>
    </source>
</evidence>